<protein>
    <submittedName>
        <fullName evidence="9">Oidioi.mRNA.OKI2018_I69.PAR.g10707.t1.cds</fullName>
    </submittedName>
</protein>
<dbReference type="EMBL" id="OU015568">
    <property type="protein sequence ID" value="CAG5084672.1"/>
    <property type="molecule type" value="Genomic_DNA"/>
</dbReference>
<feature type="domain" description="Sof1-like protein" evidence="8">
    <location>
        <begin position="363"/>
        <end position="446"/>
    </location>
</feature>
<feature type="repeat" description="WD" evidence="7">
    <location>
        <begin position="106"/>
        <end position="137"/>
    </location>
</feature>
<dbReference type="InterPro" id="IPR007287">
    <property type="entry name" value="Sof1"/>
</dbReference>
<dbReference type="InterPro" id="IPR001680">
    <property type="entry name" value="WD40_rpt"/>
</dbReference>
<dbReference type="PANTHER" id="PTHR22851:SF0">
    <property type="entry name" value="DDB1- AND CUL4-ASSOCIATED FACTOR 13"/>
    <property type="match status" value="1"/>
</dbReference>
<evidence type="ECO:0000313" key="10">
    <source>
        <dbReference type="Proteomes" id="UP001158576"/>
    </source>
</evidence>
<dbReference type="PROSITE" id="PS50082">
    <property type="entry name" value="WD_REPEATS_2"/>
    <property type="match status" value="4"/>
</dbReference>
<evidence type="ECO:0000256" key="2">
    <source>
        <dbReference type="ARBA" id="ARBA00005649"/>
    </source>
</evidence>
<dbReference type="PANTHER" id="PTHR22851">
    <property type="entry name" value="U3 SMALL NUCLEOLAR RNA U3 SNORNA ASSOCIATED PROTEIN"/>
    <property type="match status" value="1"/>
</dbReference>
<keyword evidence="6" id="KW-0687">Ribonucleoprotein</keyword>
<dbReference type="InterPro" id="IPR036322">
    <property type="entry name" value="WD40_repeat_dom_sf"/>
</dbReference>
<evidence type="ECO:0000259" key="8">
    <source>
        <dbReference type="Pfam" id="PF04158"/>
    </source>
</evidence>
<evidence type="ECO:0000256" key="5">
    <source>
        <dbReference type="ARBA" id="ARBA00023242"/>
    </source>
</evidence>
<proteinExistence type="inferred from homology"/>
<accession>A0ABN7RRW2</accession>
<evidence type="ECO:0000256" key="4">
    <source>
        <dbReference type="ARBA" id="ARBA00022737"/>
    </source>
</evidence>
<comment type="subcellular location">
    <subcellularLocation>
        <location evidence="1">Nucleus</location>
        <location evidence="1">Nucleolus</location>
    </subcellularLocation>
</comment>
<dbReference type="Proteomes" id="UP001158576">
    <property type="component" value="Chromosome PAR"/>
</dbReference>
<keyword evidence="3 7" id="KW-0853">WD repeat</keyword>
<feature type="repeat" description="WD" evidence="7">
    <location>
        <begin position="285"/>
        <end position="317"/>
    </location>
</feature>
<sequence length="452" mass="52172">MEDIKILSRNPSHYKRETKTELHPVHRNISKNSNPLETVREYQRALNAQKLERVMAKPFVGALEGHTDGVSIIARHPAKLNVLWSGAQDGQIRKWSLTSRKTTRKIQAHDGWVRGLAVSKTDKIVTVGVDKQIKLWNGDEFSEAPEIATIIGKSPFTSCDFALEIDDFHRVKDESSKFLTSSSVVEYWDSTRSDPIRRWQWGHDSYNRVKFNPVETDLACTTVSDKSVVLYDVRADEPMKKMKLDMQSNGISWNPQQAMLFTVANEDNNLYTFDIRNLSEAFSIHVDHTDAVLDVDWSPTGRELVSASYDRTVRIFQQGKNRSRECYHIKRMQRVFSCAFSGDAQYLMCGSDEGNIRLWKTVAWAKTGVLNFRQRQSLQYSEALKKKFAHHNDVRRIARHRHLPKTIYKERMKMQTMISSRKRKERNLQAHSKPGAVEIKGMAERVVEETTE</sequence>
<dbReference type="InterPro" id="IPR015943">
    <property type="entry name" value="WD40/YVTN_repeat-like_dom_sf"/>
</dbReference>
<comment type="similarity">
    <text evidence="2">Belongs to the WD repeat DCAF13/WDSOF1 family.</text>
</comment>
<organism evidence="9 10">
    <name type="scientific">Oikopleura dioica</name>
    <name type="common">Tunicate</name>
    <dbReference type="NCBI Taxonomy" id="34765"/>
    <lineage>
        <taxon>Eukaryota</taxon>
        <taxon>Metazoa</taxon>
        <taxon>Chordata</taxon>
        <taxon>Tunicata</taxon>
        <taxon>Appendicularia</taxon>
        <taxon>Copelata</taxon>
        <taxon>Oikopleuridae</taxon>
        <taxon>Oikopleura</taxon>
    </lineage>
</organism>
<feature type="repeat" description="WD" evidence="7">
    <location>
        <begin position="63"/>
        <end position="105"/>
    </location>
</feature>
<keyword evidence="5" id="KW-0539">Nucleus</keyword>
<dbReference type="Pfam" id="PF00400">
    <property type="entry name" value="WD40"/>
    <property type="match status" value="4"/>
</dbReference>
<dbReference type="Pfam" id="PF04158">
    <property type="entry name" value="Sof1"/>
    <property type="match status" value="1"/>
</dbReference>
<name>A0ABN7RRW2_OIKDI</name>
<keyword evidence="4" id="KW-0677">Repeat</keyword>
<dbReference type="InterPro" id="IPR051733">
    <property type="entry name" value="WD_repeat_DCAF13/WDSOF1"/>
</dbReference>
<dbReference type="PROSITE" id="PS50294">
    <property type="entry name" value="WD_REPEATS_REGION"/>
    <property type="match status" value="1"/>
</dbReference>
<evidence type="ECO:0000256" key="6">
    <source>
        <dbReference type="ARBA" id="ARBA00023274"/>
    </source>
</evidence>
<reference evidence="9 10" key="1">
    <citation type="submission" date="2021-04" db="EMBL/GenBank/DDBJ databases">
        <authorList>
            <person name="Bliznina A."/>
        </authorList>
    </citation>
    <scope>NUCLEOTIDE SEQUENCE [LARGE SCALE GENOMIC DNA]</scope>
</reference>
<dbReference type="Gene3D" id="2.130.10.10">
    <property type="entry name" value="YVTN repeat-like/Quinoprotein amine dehydrogenase"/>
    <property type="match status" value="2"/>
</dbReference>
<gene>
    <name evidence="9" type="ORF">OKIOD_LOCUS2265</name>
</gene>
<evidence type="ECO:0000256" key="1">
    <source>
        <dbReference type="ARBA" id="ARBA00004604"/>
    </source>
</evidence>
<dbReference type="SMART" id="SM00320">
    <property type="entry name" value="WD40"/>
    <property type="match status" value="5"/>
</dbReference>
<evidence type="ECO:0000256" key="3">
    <source>
        <dbReference type="ARBA" id="ARBA00022574"/>
    </source>
</evidence>
<evidence type="ECO:0000313" key="9">
    <source>
        <dbReference type="EMBL" id="CAG5084672.1"/>
    </source>
</evidence>
<dbReference type="SUPFAM" id="SSF50978">
    <property type="entry name" value="WD40 repeat-like"/>
    <property type="match status" value="1"/>
</dbReference>
<evidence type="ECO:0000256" key="7">
    <source>
        <dbReference type="PROSITE-ProRule" id="PRU00221"/>
    </source>
</evidence>
<keyword evidence="10" id="KW-1185">Reference proteome</keyword>
<feature type="repeat" description="WD" evidence="7">
    <location>
        <begin position="335"/>
        <end position="360"/>
    </location>
</feature>